<evidence type="ECO:0000256" key="1">
    <source>
        <dbReference type="SAM" id="SignalP"/>
    </source>
</evidence>
<dbReference type="EMBL" id="MU251390">
    <property type="protein sequence ID" value="KAG9237276.1"/>
    <property type="molecule type" value="Genomic_DNA"/>
</dbReference>
<feature type="signal peptide" evidence="1">
    <location>
        <begin position="1"/>
        <end position="17"/>
    </location>
</feature>
<proteinExistence type="predicted"/>
<evidence type="ECO:0000313" key="2">
    <source>
        <dbReference type="EMBL" id="KAG9237276.1"/>
    </source>
</evidence>
<sequence>MLLIATLALILLLPNSSYISQAGKGKAADYAALGTLSTWRRRLFTLARSTMLWRRMRHLPWPTRACKRISTCGGSVGLLERFTIS</sequence>
<dbReference type="AlphaFoldDB" id="A0A9P7YPD5"/>
<name>A0A9P7YPD5_9HELO</name>
<reference evidence="2" key="1">
    <citation type="journal article" date="2021" name="IMA Fungus">
        <title>Genomic characterization of three marine fungi, including Emericellopsis atlantica sp. nov. with signatures of a generalist lifestyle and marine biomass degradation.</title>
        <authorList>
            <person name="Hagestad O.C."/>
            <person name="Hou L."/>
            <person name="Andersen J.H."/>
            <person name="Hansen E.H."/>
            <person name="Altermark B."/>
            <person name="Li C."/>
            <person name="Kuhnert E."/>
            <person name="Cox R.J."/>
            <person name="Crous P.W."/>
            <person name="Spatafora J.W."/>
            <person name="Lail K."/>
            <person name="Amirebrahimi M."/>
            <person name="Lipzen A."/>
            <person name="Pangilinan J."/>
            <person name="Andreopoulos W."/>
            <person name="Hayes R.D."/>
            <person name="Ng V."/>
            <person name="Grigoriev I.V."/>
            <person name="Jackson S.A."/>
            <person name="Sutton T.D.S."/>
            <person name="Dobson A.D.W."/>
            <person name="Rama T."/>
        </authorList>
    </citation>
    <scope>NUCLEOTIDE SEQUENCE</scope>
    <source>
        <strain evidence="2">TRa018bII</strain>
    </source>
</reference>
<keyword evidence="1" id="KW-0732">Signal</keyword>
<organism evidence="2 3">
    <name type="scientific">Amylocarpus encephaloides</name>
    <dbReference type="NCBI Taxonomy" id="45428"/>
    <lineage>
        <taxon>Eukaryota</taxon>
        <taxon>Fungi</taxon>
        <taxon>Dikarya</taxon>
        <taxon>Ascomycota</taxon>
        <taxon>Pezizomycotina</taxon>
        <taxon>Leotiomycetes</taxon>
        <taxon>Helotiales</taxon>
        <taxon>Helotiales incertae sedis</taxon>
        <taxon>Amylocarpus</taxon>
    </lineage>
</organism>
<comment type="caution">
    <text evidence="2">The sequence shown here is derived from an EMBL/GenBank/DDBJ whole genome shotgun (WGS) entry which is preliminary data.</text>
</comment>
<gene>
    <name evidence="2" type="ORF">BJ875DRAFT_454250</name>
</gene>
<accession>A0A9P7YPD5</accession>
<dbReference type="Proteomes" id="UP000824998">
    <property type="component" value="Unassembled WGS sequence"/>
</dbReference>
<keyword evidence="3" id="KW-1185">Reference proteome</keyword>
<protein>
    <submittedName>
        <fullName evidence="2">Uncharacterized protein</fullName>
    </submittedName>
</protein>
<evidence type="ECO:0000313" key="3">
    <source>
        <dbReference type="Proteomes" id="UP000824998"/>
    </source>
</evidence>
<feature type="chain" id="PRO_5040275300" evidence="1">
    <location>
        <begin position="18"/>
        <end position="85"/>
    </location>
</feature>